<dbReference type="PROSITE" id="PS51257">
    <property type="entry name" value="PROKAR_LIPOPROTEIN"/>
    <property type="match status" value="1"/>
</dbReference>
<feature type="compositionally biased region" description="Basic and acidic residues" evidence="1">
    <location>
        <begin position="39"/>
        <end position="49"/>
    </location>
</feature>
<accession>A0A0R1V9S6</accession>
<dbReference type="Pfam" id="PF15983">
    <property type="entry name" value="DUF4767"/>
    <property type="match status" value="1"/>
</dbReference>
<evidence type="ECO:0000256" key="1">
    <source>
        <dbReference type="SAM" id="MobiDB-lite"/>
    </source>
</evidence>
<dbReference type="PATRIC" id="fig|1423767.3.peg.1975"/>
<dbReference type="InterPro" id="IPR031927">
    <property type="entry name" value="DUF4767"/>
</dbReference>
<evidence type="ECO:0000259" key="3">
    <source>
        <dbReference type="Pfam" id="PF15983"/>
    </source>
</evidence>
<organism evidence="4 5">
    <name type="scientific">Lactobacillus kitasatonis DSM 16761 = JCM 1039</name>
    <dbReference type="NCBI Taxonomy" id="1423767"/>
    <lineage>
        <taxon>Bacteria</taxon>
        <taxon>Bacillati</taxon>
        <taxon>Bacillota</taxon>
        <taxon>Bacilli</taxon>
        <taxon>Lactobacillales</taxon>
        <taxon>Lactobacillaceae</taxon>
        <taxon>Lactobacillus</taxon>
    </lineage>
</organism>
<dbReference type="EMBL" id="AZFU01000044">
    <property type="protein sequence ID" value="KRM02305.1"/>
    <property type="molecule type" value="Genomic_DNA"/>
</dbReference>
<dbReference type="AlphaFoldDB" id="A0A0R1V9S6"/>
<sequence length="223" mass="25289">MNKRILLGLSAIMLTATLSGCSQVHFGRDTVTIGSVKKAKPEVKHKTTKNESAVSSSSKKSVKKTTKKVEKTKVKDENKKKSKPKTKKVVKTNWNEAKNKKLQAAVNKWSRPSGQTYRFYDGIHPLKTKKGDTYPQAFKQARFVLKKKQIKIDWSPLGKNKYQYNVVAIANDNFKSWHNTYLFCLKKNKPVILLDQSKKGAVVVVKAVKDTTLIKGFEKAYQK</sequence>
<evidence type="ECO:0000313" key="4">
    <source>
        <dbReference type="EMBL" id="KRM02305.1"/>
    </source>
</evidence>
<name>A0A0R1V9S6_9LACO</name>
<feature type="region of interest" description="Disordered" evidence="1">
    <location>
        <begin position="37"/>
        <end position="94"/>
    </location>
</feature>
<proteinExistence type="predicted"/>
<dbReference type="OrthoDB" id="2328936at2"/>
<feature type="signal peptide" evidence="2">
    <location>
        <begin position="1"/>
        <end position="21"/>
    </location>
</feature>
<reference evidence="4 5" key="1">
    <citation type="journal article" date="2015" name="Genome Announc.">
        <title>Expanding the biotechnology potential of lactobacilli through comparative genomics of 213 strains and associated genera.</title>
        <authorList>
            <person name="Sun Z."/>
            <person name="Harris H.M."/>
            <person name="McCann A."/>
            <person name="Guo C."/>
            <person name="Argimon S."/>
            <person name="Zhang W."/>
            <person name="Yang X."/>
            <person name="Jeffery I.B."/>
            <person name="Cooney J.C."/>
            <person name="Kagawa T.F."/>
            <person name="Liu W."/>
            <person name="Song Y."/>
            <person name="Salvetti E."/>
            <person name="Wrobel A."/>
            <person name="Rasinkangas P."/>
            <person name="Parkhill J."/>
            <person name="Rea M.C."/>
            <person name="O'Sullivan O."/>
            <person name="Ritari J."/>
            <person name="Douillard F.P."/>
            <person name="Paul Ross R."/>
            <person name="Yang R."/>
            <person name="Briner A.E."/>
            <person name="Felis G.E."/>
            <person name="de Vos W.M."/>
            <person name="Barrangou R."/>
            <person name="Klaenhammer T.R."/>
            <person name="Caufield P.W."/>
            <person name="Cui Y."/>
            <person name="Zhang H."/>
            <person name="O'Toole P.W."/>
        </authorList>
    </citation>
    <scope>NUCLEOTIDE SEQUENCE [LARGE SCALE GENOMIC DNA]</scope>
    <source>
        <strain evidence="4 5">DSM 16761</strain>
    </source>
</reference>
<keyword evidence="2" id="KW-0732">Signal</keyword>
<feature type="compositionally biased region" description="Basic residues" evidence="1">
    <location>
        <begin position="80"/>
        <end position="90"/>
    </location>
</feature>
<feature type="compositionally biased region" description="Low complexity" evidence="1">
    <location>
        <begin position="50"/>
        <end position="59"/>
    </location>
</feature>
<feature type="domain" description="DUF4767" evidence="3">
    <location>
        <begin position="92"/>
        <end position="219"/>
    </location>
</feature>
<gene>
    <name evidence="4" type="ORF">FC59_GL001907</name>
</gene>
<feature type="chain" id="PRO_5039670657" description="DUF4767 domain-containing protein" evidence="2">
    <location>
        <begin position="22"/>
        <end position="223"/>
    </location>
</feature>
<dbReference type="Proteomes" id="UP000051307">
    <property type="component" value="Unassembled WGS sequence"/>
</dbReference>
<feature type="compositionally biased region" description="Basic and acidic residues" evidence="1">
    <location>
        <begin position="67"/>
        <end position="79"/>
    </location>
</feature>
<comment type="caution">
    <text evidence="4">The sequence shown here is derived from an EMBL/GenBank/DDBJ whole genome shotgun (WGS) entry which is preliminary data.</text>
</comment>
<evidence type="ECO:0000256" key="2">
    <source>
        <dbReference type="SAM" id="SignalP"/>
    </source>
</evidence>
<dbReference type="RefSeq" id="WP_025014320.1">
    <property type="nucleotide sequence ID" value="NZ_AZFU01000044.1"/>
</dbReference>
<protein>
    <recommendedName>
        <fullName evidence="3">DUF4767 domain-containing protein</fullName>
    </recommendedName>
</protein>
<evidence type="ECO:0000313" key="5">
    <source>
        <dbReference type="Proteomes" id="UP000051307"/>
    </source>
</evidence>
<dbReference type="eggNOG" id="ENOG5030HS8">
    <property type="taxonomic scope" value="Bacteria"/>
</dbReference>